<keyword evidence="3" id="KW-1185">Reference proteome</keyword>
<feature type="domain" description="AB hydrolase-1" evidence="1">
    <location>
        <begin position="29"/>
        <end position="252"/>
    </location>
</feature>
<name>A0A433MWN3_CHLFR</name>
<dbReference type="Pfam" id="PF00561">
    <property type="entry name" value="Abhydrolase_1"/>
    <property type="match status" value="1"/>
</dbReference>
<dbReference type="AlphaFoldDB" id="A0A433MWN3"/>
<dbReference type="InterPro" id="IPR000073">
    <property type="entry name" value="AB_hydrolase_1"/>
</dbReference>
<gene>
    <name evidence="2" type="ORF">PCC6912_62980</name>
</gene>
<dbReference type="RefSeq" id="WP_016873383.1">
    <property type="nucleotide sequence ID" value="NZ_AJLN01000042.1"/>
</dbReference>
<dbReference type="PANTHER" id="PTHR43194:SF2">
    <property type="entry name" value="PEROXISOMAL MEMBRANE PROTEIN LPX1"/>
    <property type="match status" value="1"/>
</dbReference>
<dbReference type="InterPro" id="IPR029058">
    <property type="entry name" value="AB_hydrolase_fold"/>
</dbReference>
<dbReference type="Proteomes" id="UP000268857">
    <property type="component" value="Unassembled WGS sequence"/>
</dbReference>
<evidence type="ECO:0000313" key="3">
    <source>
        <dbReference type="Proteomes" id="UP000268857"/>
    </source>
</evidence>
<proteinExistence type="predicted"/>
<dbReference type="SUPFAM" id="SSF53474">
    <property type="entry name" value="alpha/beta-Hydrolases"/>
    <property type="match status" value="1"/>
</dbReference>
<accession>A0A433MWN3</accession>
<reference evidence="2 3" key="1">
    <citation type="journal article" date="2019" name="Genome Biol. Evol.">
        <title>Day and night: Metabolic profiles and evolutionary relationships of six axenic non-marine cyanobacteria.</title>
        <authorList>
            <person name="Will S.E."/>
            <person name="Henke P."/>
            <person name="Boedeker C."/>
            <person name="Huang S."/>
            <person name="Brinkmann H."/>
            <person name="Rohde M."/>
            <person name="Jarek M."/>
            <person name="Friedl T."/>
            <person name="Seufert S."/>
            <person name="Schumacher M."/>
            <person name="Overmann J."/>
            <person name="Neumann-Schaal M."/>
            <person name="Petersen J."/>
        </authorList>
    </citation>
    <scope>NUCLEOTIDE SEQUENCE [LARGE SCALE GENOMIC DNA]</scope>
    <source>
        <strain evidence="2 3">PCC 6912</strain>
    </source>
</reference>
<dbReference type="Gene3D" id="3.40.50.1820">
    <property type="entry name" value="alpha/beta hydrolase"/>
    <property type="match status" value="1"/>
</dbReference>
<organism evidence="2 3">
    <name type="scientific">Chlorogloeopsis fritschii PCC 6912</name>
    <dbReference type="NCBI Taxonomy" id="211165"/>
    <lineage>
        <taxon>Bacteria</taxon>
        <taxon>Bacillati</taxon>
        <taxon>Cyanobacteriota</taxon>
        <taxon>Cyanophyceae</taxon>
        <taxon>Nostocales</taxon>
        <taxon>Chlorogloeopsidaceae</taxon>
        <taxon>Chlorogloeopsis</taxon>
    </lineage>
</organism>
<sequence length="275" mass="31066">MIQDALVGSSIHLRHGVTLQVSHAQGANPAVVFIHGEMGNRFNFRFQYEFSKIQGWRVLAYDLAGNGQSSPYKRYSIGRHCRDLGRLLDRFGISSPVLCCHGSGVSIGLEFAQYRPISGIIAIAGGIHNLTPWWHIPLMKFMAFGGRYFYKLPVADTLSNFFSISYHHQFIKQFVAESFVPTDLYAYKSLEVFWNYNFFARHPAPKNLHIPALVITGGKDLMFTREMGKELAGYFPNSVHLHIKDAGHLVMAEFVELVNEAIAKWLIAVQLGIQF</sequence>
<dbReference type="OrthoDB" id="495620at2"/>
<dbReference type="PANTHER" id="PTHR43194">
    <property type="entry name" value="HYDROLASE ALPHA/BETA FOLD FAMILY"/>
    <property type="match status" value="1"/>
</dbReference>
<protein>
    <recommendedName>
        <fullName evidence="1">AB hydrolase-1 domain-containing protein</fullName>
    </recommendedName>
</protein>
<dbReference type="EMBL" id="RSCJ01000049">
    <property type="protein sequence ID" value="RUR72393.1"/>
    <property type="molecule type" value="Genomic_DNA"/>
</dbReference>
<comment type="caution">
    <text evidence="2">The sequence shown here is derived from an EMBL/GenBank/DDBJ whole genome shotgun (WGS) entry which is preliminary data.</text>
</comment>
<dbReference type="STRING" id="211165.GCA_000317285_00818"/>
<evidence type="ECO:0000313" key="2">
    <source>
        <dbReference type="EMBL" id="RUR72393.1"/>
    </source>
</evidence>
<dbReference type="InterPro" id="IPR050228">
    <property type="entry name" value="Carboxylesterase_BioH"/>
</dbReference>
<evidence type="ECO:0000259" key="1">
    <source>
        <dbReference type="Pfam" id="PF00561"/>
    </source>
</evidence>